<dbReference type="GO" id="GO:0046872">
    <property type="term" value="F:metal ion binding"/>
    <property type="evidence" value="ECO:0007669"/>
    <property type="project" value="UniProtKB-KW"/>
</dbReference>
<protein>
    <recommendedName>
        <fullName evidence="6">Endonuclease/exonuclease/phosphatase domain-containing protein</fullName>
    </recommendedName>
</protein>
<evidence type="ECO:0000313" key="8">
    <source>
        <dbReference type="Proteomes" id="UP001172457"/>
    </source>
</evidence>
<dbReference type="GO" id="GO:0005634">
    <property type="term" value="C:nucleus"/>
    <property type="evidence" value="ECO:0007669"/>
    <property type="project" value="TreeGrafter"/>
</dbReference>
<evidence type="ECO:0000256" key="2">
    <source>
        <dbReference type="ARBA" id="ARBA00007092"/>
    </source>
</evidence>
<feature type="domain" description="Endonuclease/exonuclease/phosphatase" evidence="6">
    <location>
        <begin position="5"/>
        <end position="221"/>
    </location>
</feature>
<dbReference type="InterPro" id="IPR004808">
    <property type="entry name" value="AP_endonuc_1"/>
</dbReference>
<evidence type="ECO:0000256" key="3">
    <source>
        <dbReference type="ARBA" id="ARBA00022723"/>
    </source>
</evidence>
<dbReference type="PANTHER" id="PTHR22748:SF11">
    <property type="entry name" value="OS07G0184032 PROTEIN"/>
    <property type="match status" value="1"/>
</dbReference>
<keyword evidence="8" id="KW-1185">Reference proteome</keyword>
<gene>
    <name evidence="7" type="ORF">OSB04_010640</name>
</gene>
<dbReference type="GO" id="GO:0006284">
    <property type="term" value="P:base-excision repair"/>
    <property type="evidence" value="ECO:0007669"/>
    <property type="project" value="TreeGrafter"/>
</dbReference>
<evidence type="ECO:0000256" key="4">
    <source>
        <dbReference type="ARBA" id="ARBA00022801"/>
    </source>
</evidence>
<keyword evidence="5" id="KW-0460">Magnesium</keyword>
<dbReference type="InterPro" id="IPR036691">
    <property type="entry name" value="Endo/exonu/phosph_ase_sf"/>
</dbReference>
<evidence type="ECO:0000313" key="7">
    <source>
        <dbReference type="EMBL" id="KAJ9556026.1"/>
    </source>
</evidence>
<dbReference type="EMBL" id="JARYMX010000003">
    <property type="protein sequence ID" value="KAJ9556026.1"/>
    <property type="molecule type" value="Genomic_DNA"/>
</dbReference>
<keyword evidence="4" id="KW-0378">Hydrolase</keyword>
<evidence type="ECO:0000256" key="1">
    <source>
        <dbReference type="ARBA" id="ARBA00001946"/>
    </source>
</evidence>
<proteinExistence type="inferred from homology"/>
<dbReference type="SUPFAM" id="SSF56219">
    <property type="entry name" value="DNase I-like"/>
    <property type="match status" value="1"/>
</dbReference>
<comment type="caution">
    <text evidence="7">The sequence shown here is derived from an EMBL/GenBank/DDBJ whole genome shotgun (WGS) entry which is preliminary data.</text>
</comment>
<evidence type="ECO:0000256" key="5">
    <source>
        <dbReference type="ARBA" id="ARBA00022842"/>
    </source>
</evidence>
<dbReference type="PANTHER" id="PTHR22748">
    <property type="entry name" value="AP ENDONUCLEASE"/>
    <property type="match status" value="1"/>
</dbReference>
<dbReference type="InterPro" id="IPR005135">
    <property type="entry name" value="Endo/exonuclease/phosphatase"/>
</dbReference>
<evidence type="ECO:0000259" key="6">
    <source>
        <dbReference type="Pfam" id="PF03372"/>
    </source>
</evidence>
<keyword evidence="3" id="KW-0479">Metal-binding</keyword>
<dbReference type="GO" id="GO:0008081">
    <property type="term" value="F:phosphoric diester hydrolase activity"/>
    <property type="evidence" value="ECO:0007669"/>
    <property type="project" value="TreeGrafter"/>
</dbReference>
<accession>A0AA38WPI7</accession>
<sequence>MKIISLNIRGLGSCCKRTWLKEICKIQSPYMLGIQETKLKEVHNIMVLDFWGTLDGDFAHIEASGKSGGLLTVWNKNTFKCEFVIKEDNFLAVVGKWDNTSGLITFYGPNDAKGRKILWSKLDLLCEKEEISWIFLGDSNEVYGKHERFNSETNPKGSRDFNDFIQRNGLLDVRMGGNKFTRVSDNGMKFSKLDRFLMTSGFEKLWRKIGEKVLERKWSDHAPIALYDLGEISVHQLLSSLTPDCIFKDKLKNVKLAIKAWMKERDGDIESALKSAKEEVNR</sequence>
<comment type="cofactor">
    <cofactor evidence="1">
        <name>Mg(2+)</name>
        <dbReference type="ChEBI" id="CHEBI:18420"/>
    </cofactor>
</comment>
<dbReference type="Proteomes" id="UP001172457">
    <property type="component" value="Chromosome 3"/>
</dbReference>
<dbReference type="GO" id="GO:0008311">
    <property type="term" value="F:double-stranded DNA 3'-5' DNA exonuclease activity"/>
    <property type="evidence" value="ECO:0007669"/>
    <property type="project" value="TreeGrafter"/>
</dbReference>
<dbReference type="GO" id="GO:0003906">
    <property type="term" value="F:DNA-(apurinic or apyrimidinic site) endonuclease activity"/>
    <property type="evidence" value="ECO:0007669"/>
    <property type="project" value="TreeGrafter"/>
</dbReference>
<dbReference type="Pfam" id="PF03372">
    <property type="entry name" value="Exo_endo_phos"/>
    <property type="match status" value="1"/>
</dbReference>
<name>A0AA38WPI7_9ASTR</name>
<comment type="similarity">
    <text evidence="2">Belongs to the DNA repair enzymes AP/ExoA family.</text>
</comment>
<reference evidence="7" key="1">
    <citation type="submission" date="2023-03" db="EMBL/GenBank/DDBJ databases">
        <title>Chromosome-scale reference genome and RAD-based genetic map of yellow starthistle (Centaurea solstitialis) reveal putative structural variation and QTLs associated with invader traits.</title>
        <authorList>
            <person name="Reatini B."/>
            <person name="Cang F.A."/>
            <person name="Jiang Q."/>
            <person name="Mckibben M.T.W."/>
            <person name="Barker M.S."/>
            <person name="Rieseberg L.H."/>
            <person name="Dlugosch K.M."/>
        </authorList>
    </citation>
    <scope>NUCLEOTIDE SEQUENCE</scope>
    <source>
        <strain evidence="7">CAN-66</strain>
        <tissue evidence="7">Leaf</tissue>
    </source>
</reference>
<dbReference type="Gene3D" id="3.60.10.10">
    <property type="entry name" value="Endonuclease/exonuclease/phosphatase"/>
    <property type="match status" value="1"/>
</dbReference>
<dbReference type="AlphaFoldDB" id="A0AA38WPI7"/>
<organism evidence="7 8">
    <name type="scientific">Centaurea solstitialis</name>
    <name type="common">yellow star-thistle</name>
    <dbReference type="NCBI Taxonomy" id="347529"/>
    <lineage>
        <taxon>Eukaryota</taxon>
        <taxon>Viridiplantae</taxon>
        <taxon>Streptophyta</taxon>
        <taxon>Embryophyta</taxon>
        <taxon>Tracheophyta</taxon>
        <taxon>Spermatophyta</taxon>
        <taxon>Magnoliopsida</taxon>
        <taxon>eudicotyledons</taxon>
        <taxon>Gunneridae</taxon>
        <taxon>Pentapetalae</taxon>
        <taxon>asterids</taxon>
        <taxon>campanulids</taxon>
        <taxon>Asterales</taxon>
        <taxon>Asteraceae</taxon>
        <taxon>Carduoideae</taxon>
        <taxon>Cardueae</taxon>
        <taxon>Centaureinae</taxon>
        <taxon>Centaurea</taxon>
    </lineage>
</organism>